<accession>W2Y2B5</accession>
<comment type="caution">
    <text evidence="1">The sequence shown here is derived from an EMBL/GenBank/DDBJ whole genome shotgun (WGS) entry which is preliminary data.</text>
</comment>
<dbReference type="AlphaFoldDB" id="W2Y2B5"/>
<gene>
    <name evidence="1" type="ORF">F442_22368</name>
</gene>
<organism evidence="1 2">
    <name type="scientific">Phytophthora nicotianae P10297</name>
    <dbReference type="NCBI Taxonomy" id="1317064"/>
    <lineage>
        <taxon>Eukaryota</taxon>
        <taxon>Sar</taxon>
        <taxon>Stramenopiles</taxon>
        <taxon>Oomycota</taxon>
        <taxon>Peronosporomycetes</taxon>
        <taxon>Peronosporales</taxon>
        <taxon>Peronosporaceae</taxon>
        <taxon>Phytophthora</taxon>
    </lineage>
</organism>
<protein>
    <submittedName>
        <fullName evidence="1">Uncharacterized protein</fullName>
    </submittedName>
</protein>
<dbReference type="OrthoDB" id="88488at2759"/>
<name>W2Y2B5_PHYNI</name>
<sequence>MSIHSDDCVIITDDDVITNAPSSTMSLRAGSGHFPSISFLIRKSQLALHHTSAIFALDEGTILRVFSGCFTTRDDTKACEVRIPVGYCIIFRGDLISNGMPYAATNHRIHCYLS</sequence>
<evidence type="ECO:0000313" key="1">
    <source>
        <dbReference type="EMBL" id="ETP28339.1"/>
    </source>
</evidence>
<evidence type="ECO:0000313" key="2">
    <source>
        <dbReference type="Proteomes" id="UP000018948"/>
    </source>
</evidence>
<dbReference type="EMBL" id="ANIY01004813">
    <property type="protein sequence ID" value="ETP28339.1"/>
    <property type="molecule type" value="Genomic_DNA"/>
</dbReference>
<proteinExistence type="predicted"/>
<dbReference type="Proteomes" id="UP000018948">
    <property type="component" value="Unassembled WGS sequence"/>
</dbReference>
<reference evidence="1 2" key="1">
    <citation type="submission" date="2013-11" db="EMBL/GenBank/DDBJ databases">
        <title>The Genome Sequence of Phytophthora parasitica P10297.</title>
        <authorList>
            <consortium name="The Broad Institute Genomics Platform"/>
            <person name="Russ C."/>
            <person name="Tyler B."/>
            <person name="Panabieres F."/>
            <person name="Shan W."/>
            <person name="Tripathy S."/>
            <person name="Grunwald N."/>
            <person name="Machado M."/>
            <person name="Johnson C.S."/>
            <person name="Walker B."/>
            <person name="Young S.K."/>
            <person name="Zeng Q."/>
            <person name="Gargeya S."/>
            <person name="Fitzgerald M."/>
            <person name="Haas B."/>
            <person name="Abouelleil A."/>
            <person name="Allen A.W."/>
            <person name="Alvarado L."/>
            <person name="Arachchi H.M."/>
            <person name="Berlin A.M."/>
            <person name="Chapman S.B."/>
            <person name="Gainer-Dewar J."/>
            <person name="Goldberg J."/>
            <person name="Griggs A."/>
            <person name="Gujja S."/>
            <person name="Hansen M."/>
            <person name="Howarth C."/>
            <person name="Imamovic A."/>
            <person name="Ireland A."/>
            <person name="Larimer J."/>
            <person name="McCowan C."/>
            <person name="Murphy C."/>
            <person name="Pearson M."/>
            <person name="Poon T.W."/>
            <person name="Priest M."/>
            <person name="Roberts A."/>
            <person name="Saif S."/>
            <person name="Shea T."/>
            <person name="Sisk P."/>
            <person name="Sykes S."/>
            <person name="Wortman J."/>
            <person name="Nusbaum C."/>
            <person name="Birren B."/>
        </authorList>
    </citation>
    <scope>NUCLEOTIDE SEQUENCE [LARGE SCALE GENOMIC DNA]</scope>
    <source>
        <strain evidence="1 2">P10297</strain>
    </source>
</reference>